<keyword evidence="1" id="KW-1015">Disulfide bond</keyword>
<keyword evidence="5" id="KW-1185">Reference proteome</keyword>
<organism evidence="4 5">
    <name type="scientific">Lottia gigantea</name>
    <name type="common">Giant owl limpet</name>
    <dbReference type="NCBI Taxonomy" id="225164"/>
    <lineage>
        <taxon>Eukaryota</taxon>
        <taxon>Metazoa</taxon>
        <taxon>Spiralia</taxon>
        <taxon>Lophotrochozoa</taxon>
        <taxon>Mollusca</taxon>
        <taxon>Gastropoda</taxon>
        <taxon>Patellogastropoda</taxon>
        <taxon>Lottioidea</taxon>
        <taxon>Lottiidae</taxon>
        <taxon>Lottia</taxon>
    </lineage>
</organism>
<dbReference type="RefSeq" id="XP_009049639.1">
    <property type="nucleotide sequence ID" value="XM_009051391.1"/>
</dbReference>
<protein>
    <recommendedName>
        <fullName evidence="3">BRICHOS domain-containing protein</fullName>
    </recommendedName>
</protein>
<dbReference type="GeneID" id="20250861"/>
<dbReference type="Pfam" id="PF04089">
    <property type="entry name" value="BRICHOS"/>
    <property type="match status" value="1"/>
</dbReference>
<dbReference type="AlphaFoldDB" id="V4CCP5"/>
<gene>
    <name evidence="4" type="ORF">LOTGIDRAFT_238752</name>
</gene>
<evidence type="ECO:0000313" key="4">
    <source>
        <dbReference type="EMBL" id="ESO99674.1"/>
    </source>
</evidence>
<accession>V4CCP5</accession>
<keyword evidence="2" id="KW-1133">Transmembrane helix</keyword>
<dbReference type="OMA" id="HRRRMEC"/>
<reference evidence="4 5" key="1">
    <citation type="journal article" date="2013" name="Nature">
        <title>Insights into bilaterian evolution from three spiralian genomes.</title>
        <authorList>
            <person name="Simakov O."/>
            <person name="Marletaz F."/>
            <person name="Cho S.J."/>
            <person name="Edsinger-Gonzales E."/>
            <person name="Havlak P."/>
            <person name="Hellsten U."/>
            <person name="Kuo D.H."/>
            <person name="Larsson T."/>
            <person name="Lv J."/>
            <person name="Arendt D."/>
            <person name="Savage R."/>
            <person name="Osoegawa K."/>
            <person name="de Jong P."/>
            <person name="Grimwood J."/>
            <person name="Chapman J.A."/>
            <person name="Shapiro H."/>
            <person name="Aerts A."/>
            <person name="Otillar R.P."/>
            <person name="Terry A.Y."/>
            <person name="Boore J.L."/>
            <person name="Grigoriev I.V."/>
            <person name="Lindberg D.R."/>
            <person name="Seaver E.C."/>
            <person name="Weisblat D.A."/>
            <person name="Putnam N.H."/>
            <person name="Rokhsar D.S."/>
        </authorList>
    </citation>
    <scope>NUCLEOTIDE SEQUENCE [LARGE SCALE GENOMIC DNA]</scope>
</reference>
<evidence type="ECO:0000256" key="2">
    <source>
        <dbReference type="SAM" id="Phobius"/>
    </source>
</evidence>
<evidence type="ECO:0000259" key="3">
    <source>
        <dbReference type="Pfam" id="PF04089"/>
    </source>
</evidence>
<feature type="domain" description="BRICHOS" evidence="3">
    <location>
        <begin position="111"/>
        <end position="193"/>
    </location>
</feature>
<keyword evidence="2" id="KW-0812">Transmembrane</keyword>
<dbReference type="InterPro" id="IPR007084">
    <property type="entry name" value="BRICHOS_dom"/>
</dbReference>
<keyword evidence="2" id="KW-0472">Membrane</keyword>
<feature type="transmembrane region" description="Helical" evidence="2">
    <location>
        <begin position="41"/>
        <end position="63"/>
    </location>
</feature>
<dbReference type="HOGENOM" id="CLU_100359_0_0_1"/>
<dbReference type="EMBL" id="KB200971">
    <property type="protein sequence ID" value="ESO99674.1"/>
    <property type="molecule type" value="Genomic_DNA"/>
</dbReference>
<name>V4CCP5_LOTGI</name>
<dbReference type="OrthoDB" id="6100331at2759"/>
<evidence type="ECO:0000313" key="5">
    <source>
        <dbReference type="Proteomes" id="UP000030746"/>
    </source>
</evidence>
<dbReference type="KEGG" id="lgi:LOTGIDRAFT_238752"/>
<sequence>MAPPTVEVGGKGTDQDIKVVFPTASTIDQPHKTNNNKKYKYFAGVVIISVVIIAAVVLGSIALHHHLNSKQSEYETEVVYKGHHIPEHARIDYTNKITYVNNSRYHEVVAANNLHEYNRQLLVFKDIENKVCYIDKLTGTFEEGVSRLSLKKVSEPTPIKRVTRSDNPVDKRILRKFAGDAIADHCKGIPTFWVIDGEPSSKGEAKGDPNIKCNAADTSVECREKRSQEGNVLSCHTESIMVQF</sequence>
<dbReference type="Proteomes" id="UP000030746">
    <property type="component" value="Unassembled WGS sequence"/>
</dbReference>
<proteinExistence type="predicted"/>
<dbReference type="CTD" id="20250861"/>
<evidence type="ECO:0000256" key="1">
    <source>
        <dbReference type="ARBA" id="ARBA00023157"/>
    </source>
</evidence>